<keyword evidence="5" id="KW-0460">Magnesium</keyword>
<dbReference type="PANTHER" id="PTHR12318">
    <property type="entry name" value="TESTOSTERONE-REGULATED PROTEIN RP2"/>
    <property type="match status" value="1"/>
</dbReference>
<keyword evidence="4" id="KW-0378">Hydrolase</keyword>
<evidence type="ECO:0000256" key="6">
    <source>
        <dbReference type="ARBA" id="ARBA00023211"/>
    </source>
</evidence>
<proteinExistence type="predicted"/>
<accession>A0ABS7PSI7</accession>
<gene>
    <name evidence="8" type="ORF">K7G82_18495</name>
</gene>
<dbReference type="PANTHER" id="PTHR12318:SF0">
    <property type="entry name" value="ACYL-COENZYME A DIPHOSPHATASE NUDT19"/>
    <property type="match status" value="1"/>
</dbReference>
<evidence type="ECO:0000259" key="7">
    <source>
        <dbReference type="PROSITE" id="PS51462"/>
    </source>
</evidence>
<keyword evidence="3" id="KW-0479">Metal-binding</keyword>
<comment type="cofactor">
    <cofactor evidence="1">
        <name>Mn(2+)</name>
        <dbReference type="ChEBI" id="CHEBI:29035"/>
    </cofactor>
</comment>
<reference evidence="8 9" key="1">
    <citation type="submission" date="2021-08" db="EMBL/GenBank/DDBJ databases">
        <authorList>
            <person name="Tuo L."/>
        </authorList>
    </citation>
    <scope>NUCLEOTIDE SEQUENCE [LARGE SCALE GENOMIC DNA]</scope>
    <source>
        <strain evidence="8 9">JCM 31229</strain>
    </source>
</reference>
<dbReference type="InterPro" id="IPR015797">
    <property type="entry name" value="NUDIX_hydrolase-like_dom_sf"/>
</dbReference>
<keyword evidence="9" id="KW-1185">Reference proteome</keyword>
<organism evidence="8 9">
    <name type="scientific">Sphingomonas colocasiae</name>
    <dbReference type="NCBI Taxonomy" id="1848973"/>
    <lineage>
        <taxon>Bacteria</taxon>
        <taxon>Pseudomonadati</taxon>
        <taxon>Pseudomonadota</taxon>
        <taxon>Alphaproteobacteria</taxon>
        <taxon>Sphingomonadales</taxon>
        <taxon>Sphingomonadaceae</taxon>
        <taxon>Sphingomonas</taxon>
    </lineage>
</organism>
<evidence type="ECO:0000256" key="3">
    <source>
        <dbReference type="ARBA" id="ARBA00022723"/>
    </source>
</evidence>
<comment type="caution">
    <text evidence="8">The sequence shown here is derived from an EMBL/GenBank/DDBJ whole genome shotgun (WGS) entry which is preliminary data.</text>
</comment>
<evidence type="ECO:0000256" key="4">
    <source>
        <dbReference type="ARBA" id="ARBA00022801"/>
    </source>
</evidence>
<dbReference type="InterPro" id="IPR039121">
    <property type="entry name" value="NUDT19"/>
</dbReference>
<name>A0ABS7PSI7_9SPHN</name>
<evidence type="ECO:0000256" key="1">
    <source>
        <dbReference type="ARBA" id="ARBA00001936"/>
    </source>
</evidence>
<evidence type="ECO:0000313" key="8">
    <source>
        <dbReference type="EMBL" id="MBY8824300.1"/>
    </source>
</evidence>
<evidence type="ECO:0000256" key="2">
    <source>
        <dbReference type="ARBA" id="ARBA00001946"/>
    </source>
</evidence>
<evidence type="ECO:0000256" key="5">
    <source>
        <dbReference type="ARBA" id="ARBA00022842"/>
    </source>
</evidence>
<comment type="cofactor">
    <cofactor evidence="2">
        <name>Mg(2+)</name>
        <dbReference type="ChEBI" id="CHEBI:18420"/>
    </cofactor>
</comment>
<dbReference type="PROSITE" id="PS51462">
    <property type="entry name" value="NUDIX"/>
    <property type="match status" value="1"/>
</dbReference>
<dbReference type="InterPro" id="IPR000086">
    <property type="entry name" value="NUDIX_hydrolase_dom"/>
</dbReference>
<sequence length="258" mass="28078">MIDTDRPAIPAATLVLFHETDDGPAQHLMIERAARMAFAAGALVFPGGRIDAEDHALAAAGDRTTGGGGDPDERAARIAAIRETVEETGVTVGFDTIPDASIIAEWRQSLKAGKPFADLLQAEGITIDLDALEPFARWCPNLGEYRRFDTRFYIARLRHKPEIVTDADEAASHHWITAAEAIDAASAGSLQIIFPTLRNLERLARCDRYVAAVAHARSTRSQIISPEIRDADGDRWLCIPQDAGYPVTRVRLSEVTGP</sequence>
<keyword evidence="6" id="KW-0464">Manganese</keyword>
<evidence type="ECO:0000313" key="9">
    <source>
        <dbReference type="Proteomes" id="UP000706039"/>
    </source>
</evidence>
<feature type="domain" description="Nudix hydrolase" evidence="7">
    <location>
        <begin position="7"/>
        <end position="198"/>
    </location>
</feature>
<dbReference type="Proteomes" id="UP000706039">
    <property type="component" value="Unassembled WGS sequence"/>
</dbReference>
<dbReference type="SUPFAM" id="SSF55811">
    <property type="entry name" value="Nudix"/>
    <property type="match status" value="1"/>
</dbReference>
<protein>
    <submittedName>
        <fullName evidence="8">NUDIX domain-containing protein</fullName>
    </submittedName>
</protein>
<dbReference type="EMBL" id="JAINVV010000008">
    <property type="protein sequence ID" value="MBY8824300.1"/>
    <property type="molecule type" value="Genomic_DNA"/>
</dbReference>
<dbReference type="Gene3D" id="3.90.79.10">
    <property type="entry name" value="Nucleoside Triphosphate Pyrophosphohydrolase"/>
    <property type="match status" value="1"/>
</dbReference>